<dbReference type="AlphaFoldDB" id="A0A4Z2HWK9"/>
<gene>
    <name evidence="1" type="ORF">EYF80_020089</name>
</gene>
<protein>
    <submittedName>
        <fullName evidence="1">Uncharacterized protein</fullName>
    </submittedName>
</protein>
<dbReference type="Proteomes" id="UP000314294">
    <property type="component" value="Unassembled WGS sequence"/>
</dbReference>
<evidence type="ECO:0000313" key="2">
    <source>
        <dbReference type="Proteomes" id="UP000314294"/>
    </source>
</evidence>
<proteinExistence type="predicted"/>
<keyword evidence="2" id="KW-1185">Reference proteome</keyword>
<reference evidence="1 2" key="1">
    <citation type="submission" date="2019-03" db="EMBL/GenBank/DDBJ databases">
        <title>First draft genome of Liparis tanakae, snailfish: a comprehensive survey of snailfish specific genes.</title>
        <authorList>
            <person name="Kim W."/>
            <person name="Song I."/>
            <person name="Jeong J.-H."/>
            <person name="Kim D."/>
            <person name="Kim S."/>
            <person name="Ryu S."/>
            <person name="Song J.Y."/>
            <person name="Lee S.K."/>
        </authorList>
    </citation>
    <scope>NUCLEOTIDE SEQUENCE [LARGE SCALE GENOMIC DNA]</scope>
    <source>
        <tissue evidence="1">Muscle</tissue>
    </source>
</reference>
<sequence length="67" mass="7694">MWLLDPKLEKIAKPTGRGKLYDFRSSSSSDFLEHMLLMPGHNFRPSINRQTARDQKCCLLSRDADLG</sequence>
<dbReference type="EMBL" id="SRLO01000172">
    <property type="protein sequence ID" value="TNN69725.1"/>
    <property type="molecule type" value="Genomic_DNA"/>
</dbReference>
<organism evidence="1 2">
    <name type="scientific">Liparis tanakae</name>
    <name type="common">Tanaka's snailfish</name>
    <dbReference type="NCBI Taxonomy" id="230148"/>
    <lineage>
        <taxon>Eukaryota</taxon>
        <taxon>Metazoa</taxon>
        <taxon>Chordata</taxon>
        <taxon>Craniata</taxon>
        <taxon>Vertebrata</taxon>
        <taxon>Euteleostomi</taxon>
        <taxon>Actinopterygii</taxon>
        <taxon>Neopterygii</taxon>
        <taxon>Teleostei</taxon>
        <taxon>Neoteleostei</taxon>
        <taxon>Acanthomorphata</taxon>
        <taxon>Eupercaria</taxon>
        <taxon>Perciformes</taxon>
        <taxon>Cottioidei</taxon>
        <taxon>Cottales</taxon>
        <taxon>Liparidae</taxon>
        <taxon>Liparis</taxon>
    </lineage>
</organism>
<accession>A0A4Z2HWK9</accession>
<evidence type="ECO:0000313" key="1">
    <source>
        <dbReference type="EMBL" id="TNN69725.1"/>
    </source>
</evidence>
<name>A0A4Z2HWK9_9TELE</name>
<comment type="caution">
    <text evidence="1">The sequence shown here is derived from an EMBL/GenBank/DDBJ whole genome shotgun (WGS) entry which is preliminary data.</text>
</comment>